<evidence type="ECO:0000313" key="2">
    <source>
        <dbReference type="EMBL" id="MPD02818.1"/>
    </source>
</evidence>
<name>A0A5B7KC19_PORTR</name>
<evidence type="ECO:0000313" key="3">
    <source>
        <dbReference type="Proteomes" id="UP000324222"/>
    </source>
</evidence>
<reference evidence="2 3" key="1">
    <citation type="submission" date="2019-05" db="EMBL/GenBank/DDBJ databases">
        <title>Another draft genome of Portunus trituberculatus and its Hox gene families provides insights of decapod evolution.</title>
        <authorList>
            <person name="Jeong J.-H."/>
            <person name="Song I."/>
            <person name="Kim S."/>
            <person name="Choi T."/>
            <person name="Kim D."/>
            <person name="Ryu S."/>
            <person name="Kim W."/>
        </authorList>
    </citation>
    <scope>NUCLEOTIDE SEQUENCE [LARGE SCALE GENOMIC DNA]</scope>
    <source>
        <tissue evidence="2">Muscle</tissue>
    </source>
</reference>
<dbReference type="Proteomes" id="UP000324222">
    <property type="component" value="Unassembled WGS sequence"/>
</dbReference>
<protein>
    <submittedName>
        <fullName evidence="2">Uncharacterized protein</fullName>
    </submittedName>
</protein>
<accession>A0A5B7KC19</accession>
<feature type="compositionally biased region" description="Gly residues" evidence="1">
    <location>
        <begin position="19"/>
        <end position="32"/>
    </location>
</feature>
<keyword evidence="3" id="KW-1185">Reference proteome</keyword>
<feature type="compositionally biased region" description="Basic and acidic residues" evidence="1">
    <location>
        <begin position="7"/>
        <end position="17"/>
    </location>
</feature>
<evidence type="ECO:0000256" key="1">
    <source>
        <dbReference type="SAM" id="MobiDB-lite"/>
    </source>
</evidence>
<gene>
    <name evidence="2" type="ORF">E2C01_098423</name>
</gene>
<comment type="caution">
    <text evidence="2">The sequence shown here is derived from an EMBL/GenBank/DDBJ whole genome shotgun (WGS) entry which is preliminary data.</text>
</comment>
<sequence>MVIEAPTNEKEEHKEDEVGGGSGGGGSVGDTGGGSGGGVGACQFLIHPGRQVSEGACYCYLLGGGA</sequence>
<feature type="region of interest" description="Disordered" evidence="1">
    <location>
        <begin position="1"/>
        <end position="32"/>
    </location>
</feature>
<dbReference type="EMBL" id="VSRR010133238">
    <property type="protein sequence ID" value="MPD02818.1"/>
    <property type="molecule type" value="Genomic_DNA"/>
</dbReference>
<proteinExistence type="predicted"/>
<dbReference type="AlphaFoldDB" id="A0A5B7KC19"/>
<organism evidence="2 3">
    <name type="scientific">Portunus trituberculatus</name>
    <name type="common">Swimming crab</name>
    <name type="synonym">Neptunus trituberculatus</name>
    <dbReference type="NCBI Taxonomy" id="210409"/>
    <lineage>
        <taxon>Eukaryota</taxon>
        <taxon>Metazoa</taxon>
        <taxon>Ecdysozoa</taxon>
        <taxon>Arthropoda</taxon>
        <taxon>Crustacea</taxon>
        <taxon>Multicrustacea</taxon>
        <taxon>Malacostraca</taxon>
        <taxon>Eumalacostraca</taxon>
        <taxon>Eucarida</taxon>
        <taxon>Decapoda</taxon>
        <taxon>Pleocyemata</taxon>
        <taxon>Brachyura</taxon>
        <taxon>Eubrachyura</taxon>
        <taxon>Portunoidea</taxon>
        <taxon>Portunidae</taxon>
        <taxon>Portuninae</taxon>
        <taxon>Portunus</taxon>
    </lineage>
</organism>